<proteinExistence type="predicted"/>
<evidence type="ECO:0000313" key="2">
    <source>
        <dbReference type="EMBL" id="OGE81038.1"/>
    </source>
</evidence>
<gene>
    <name evidence="2" type="ORF">A2720_03935</name>
</gene>
<evidence type="ECO:0000259" key="1">
    <source>
        <dbReference type="Pfam" id="PF07486"/>
    </source>
</evidence>
<feature type="domain" description="Cell wall hydrolase SleB" evidence="1">
    <location>
        <begin position="18"/>
        <end position="130"/>
    </location>
</feature>
<dbReference type="InterPro" id="IPR042047">
    <property type="entry name" value="SleB_dom1"/>
</dbReference>
<reference evidence="2 3" key="1">
    <citation type="journal article" date="2016" name="Nat. Commun.">
        <title>Thousands of microbial genomes shed light on interconnected biogeochemical processes in an aquifer system.</title>
        <authorList>
            <person name="Anantharaman K."/>
            <person name="Brown C.T."/>
            <person name="Hug L.A."/>
            <person name="Sharon I."/>
            <person name="Castelle C.J."/>
            <person name="Probst A.J."/>
            <person name="Thomas B.C."/>
            <person name="Singh A."/>
            <person name="Wilkins M.J."/>
            <person name="Karaoz U."/>
            <person name="Brodie E.L."/>
            <person name="Williams K.H."/>
            <person name="Hubbard S.S."/>
            <person name="Banfield J.F."/>
        </authorList>
    </citation>
    <scope>NUCLEOTIDE SEQUENCE [LARGE SCALE GENOMIC DNA]</scope>
</reference>
<dbReference type="STRING" id="1817825.A2720_03935"/>
<sequence>MILARALFGEARSALNAAKTAVAWVIRNRVEHPRHRWGKTYHDVILQKEHFSAFNQSDPNRPFVENPFHTENEIDKKAWLSCYEVANLVIKGEDPDPTGGANHYYSDSRYGPPFWATKATFKVKIGPFYFHEL</sequence>
<dbReference type="Gene3D" id="1.10.10.2520">
    <property type="entry name" value="Cell wall hydrolase SleB, domain 1"/>
    <property type="match status" value="1"/>
</dbReference>
<dbReference type="EMBL" id="MFEL01000012">
    <property type="protein sequence ID" value="OGE81038.1"/>
    <property type="molecule type" value="Genomic_DNA"/>
</dbReference>
<dbReference type="InterPro" id="IPR011105">
    <property type="entry name" value="Cell_wall_hydrolase_SleB"/>
</dbReference>
<name>A0A1F5NTS0_9BACT</name>
<organism evidence="2 3">
    <name type="scientific">Candidatus Doudnabacteria bacterium RIFCSPHIGHO2_01_FULL_46_24</name>
    <dbReference type="NCBI Taxonomy" id="1817825"/>
    <lineage>
        <taxon>Bacteria</taxon>
        <taxon>Candidatus Doudnaibacteriota</taxon>
    </lineage>
</organism>
<comment type="caution">
    <text evidence="2">The sequence shown here is derived from an EMBL/GenBank/DDBJ whole genome shotgun (WGS) entry which is preliminary data.</text>
</comment>
<accession>A0A1F5NTS0</accession>
<evidence type="ECO:0000313" key="3">
    <source>
        <dbReference type="Proteomes" id="UP000178892"/>
    </source>
</evidence>
<protein>
    <recommendedName>
        <fullName evidence="1">Cell wall hydrolase SleB domain-containing protein</fullName>
    </recommendedName>
</protein>
<dbReference type="AlphaFoldDB" id="A0A1F5NTS0"/>
<dbReference type="Pfam" id="PF07486">
    <property type="entry name" value="Hydrolase_2"/>
    <property type="match status" value="1"/>
</dbReference>
<dbReference type="Proteomes" id="UP000178892">
    <property type="component" value="Unassembled WGS sequence"/>
</dbReference>
<dbReference type="GO" id="GO:0016787">
    <property type="term" value="F:hydrolase activity"/>
    <property type="evidence" value="ECO:0007669"/>
    <property type="project" value="InterPro"/>
</dbReference>